<dbReference type="Pfam" id="PF07004">
    <property type="entry name" value="SHIPPO-rpt"/>
    <property type="match status" value="4"/>
</dbReference>
<feature type="compositionally biased region" description="Polar residues" evidence="5">
    <location>
        <begin position="213"/>
        <end position="234"/>
    </location>
</feature>
<sequence>MPVCSSTNLSSSNSFRKIHDEYSGKLYTGFAISCRSTASIPTKYQTIRIPNPEKKGFNSQAQRFQYDFAENENPGPGSYEVSHASPEHNNVSLSKKGTGVFPSKVSRMPHRRATNMPAANTYTIPASLSCRKDFSKGNSSMFQQPIAVKGNIKKNETPAPNQYNASLARNHGSGIISGRAVFLSKTRRDLPSMQKGPSPCHYSINDSLLRGPSTGSESCFKSKTARTESPTPSSIGPGYYNPYSPTKPVKRVIYPRKHYLCISAPAMPVPKSPDFPGPGQYEIVDFEGQPKNYISSAVFVSNTSRWTGDISGKDLPGPGAYEPLKLQKQSFLSNNDLKWIPL</sequence>
<dbReference type="Proteomes" id="UP000515159">
    <property type="component" value="Chromosome 8"/>
</dbReference>
<dbReference type="GO" id="GO:0044727">
    <property type="term" value="P:epigenetic programing of male pronucleus"/>
    <property type="evidence" value="ECO:0007669"/>
    <property type="project" value="TreeGrafter"/>
</dbReference>
<dbReference type="GO" id="GO:0001940">
    <property type="term" value="C:male pronucleus"/>
    <property type="evidence" value="ECO:0007669"/>
    <property type="project" value="TreeGrafter"/>
</dbReference>
<dbReference type="PANTHER" id="PTHR35678">
    <property type="entry name" value="PROTEIN STPG4"/>
    <property type="match status" value="1"/>
</dbReference>
<dbReference type="GO" id="GO:0042585">
    <property type="term" value="C:germinal vesicle"/>
    <property type="evidence" value="ECO:0007669"/>
    <property type="project" value="TreeGrafter"/>
</dbReference>
<dbReference type="InParanoid" id="A0A6P8S0Y4"/>
<evidence type="ECO:0000256" key="2">
    <source>
        <dbReference type="ARBA" id="ARBA00004496"/>
    </source>
</evidence>
<dbReference type="GO" id="GO:0001939">
    <property type="term" value="C:female pronucleus"/>
    <property type="evidence" value="ECO:0007669"/>
    <property type="project" value="TreeGrafter"/>
</dbReference>
<dbReference type="CTD" id="90529"/>
<dbReference type="AlphaFoldDB" id="A0A6P8S0Y4"/>
<reference evidence="7" key="1">
    <citation type="submission" date="2025-08" db="UniProtKB">
        <authorList>
            <consortium name="RefSeq"/>
        </authorList>
    </citation>
    <scope>IDENTIFICATION</scope>
</reference>
<dbReference type="GO" id="GO:0003682">
    <property type="term" value="F:chromatin binding"/>
    <property type="evidence" value="ECO:0007669"/>
    <property type="project" value="TreeGrafter"/>
</dbReference>
<feature type="region of interest" description="Disordered" evidence="5">
    <location>
        <begin position="213"/>
        <end position="241"/>
    </location>
</feature>
<dbReference type="PANTHER" id="PTHR35678:SF1">
    <property type="entry name" value="PROTEIN STPG4"/>
    <property type="match status" value="1"/>
</dbReference>
<dbReference type="KEGG" id="gsh:117365302"/>
<dbReference type="RefSeq" id="XP_033811464.1">
    <property type="nucleotide sequence ID" value="XM_033955573.1"/>
</dbReference>
<keyword evidence="3" id="KW-0963">Cytoplasm</keyword>
<evidence type="ECO:0000256" key="5">
    <source>
        <dbReference type="SAM" id="MobiDB-lite"/>
    </source>
</evidence>
<evidence type="ECO:0000256" key="3">
    <source>
        <dbReference type="ARBA" id="ARBA00022490"/>
    </source>
</evidence>
<evidence type="ECO:0000313" key="6">
    <source>
        <dbReference type="Proteomes" id="UP000515159"/>
    </source>
</evidence>
<dbReference type="FunCoup" id="A0A6P8S0Y4">
    <property type="interactions" value="48"/>
</dbReference>
<gene>
    <name evidence="7" type="primary">STPG1</name>
</gene>
<accession>A0A6P8S0Y4</accession>
<feature type="region of interest" description="Disordered" evidence="5">
    <location>
        <begin position="69"/>
        <end position="105"/>
    </location>
</feature>
<evidence type="ECO:0000256" key="1">
    <source>
        <dbReference type="ARBA" id="ARBA00004123"/>
    </source>
</evidence>
<dbReference type="GO" id="GO:0042393">
    <property type="term" value="F:histone binding"/>
    <property type="evidence" value="ECO:0007669"/>
    <property type="project" value="TreeGrafter"/>
</dbReference>
<name>A0A6P8S0Y4_GEOSA</name>
<protein>
    <submittedName>
        <fullName evidence="7">O(6)-methylguanine-induced apoptosis 2 isoform X1</fullName>
    </submittedName>
</protein>
<evidence type="ECO:0000313" key="7">
    <source>
        <dbReference type="RefSeq" id="XP_033811464.1"/>
    </source>
</evidence>
<keyword evidence="4" id="KW-0539">Nucleus</keyword>
<dbReference type="GO" id="GO:0005737">
    <property type="term" value="C:cytoplasm"/>
    <property type="evidence" value="ECO:0007669"/>
    <property type="project" value="UniProtKB-SubCell"/>
</dbReference>
<dbReference type="OrthoDB" id="186871at2759"/>
<dbReference type="InterPro" id="IPR010736">
    <property type="entry name" value="SHIPPO-rpt"/>
</dbReference>
<evidence type="ECO:0000256" key="4">
    <source>
        <dbReference type="ARBA" id="ARBA00023242"/>
    </source>
</evidence>
<dbReference type="GeneID" id="117365302"/>
<proteinExistence type="predicted"/>
<organism evidence="6 7">
    <name type="scientific">Geotrypetes seraphini</name>
    <name type="common">Gaboon caecilian</name>
    <name type="synonym">Caecilia seraphini</name>
    <dbReference type="NCBI Taxonomy" id="260995"/>
    <lineage>
        <taxon>Eukaryota</taxon>
        <taxon>Metazoa</taxon>
        <taxon>Chordata</taxon>
        <taxon>Craniata</taxon>
        <taxon>Vertebrata</taxon>
        <taxon>Euteleostomi</taxon>
        <taxon>Amphibia</taxon>
        <taxon>Gymnophiona</taxon>
        <taxon>Geotrypetes</taxon>
    </lineage>
</organism>
<keyword evidence="6" id="KW-1185">Reference proteome</keyword>
<comment type="subcellular location">
    <subcellularLocation>
        <location evidence="2">Cytoplasm</location>
    </subcellularLocation>
    <subcellularLocation>
        <location evidence="1">Nucleus</location>
    </subcellularLocation>
</comment>